<dbReference type="PANTHER" id="PTHR21139">
    <property type="entry name" value="TRIOSEPHOSPHATE ISOMERASE"/>
    <property type="match status" value="1"/>
</dbReference>
<reference evidence="12" key="1">
    <citation type="submission" date="2010-08" db="EMBL/GenBank/DDBJ databases">
        <title>Genome sequence of Parvularcula bermudensis HTCC2503.</title>
        <authorList>
            <person name="Kang D.-M."/>
            <person name="Oh H.-M."/>
            <person name="Cho J.-C."/>
        </authorList>
    </citation>
    <scope>NUCLEOTIDE SEQUENCE [LARGE SCALE GENOMIC DNA]</scope>
    <source>
        <strain evidence="12">ATCC BAA-594 / HTCC2503 / KCTC 12087</strain>
    </source>
</reference>
<organism evidence="11 12">
    <name type="scientific">Parvularcula bermudensis (strain ATCC BAA-594 / HTCC2503 / KCTC 12087)</name>
    <dbReference type="NCBI Taxonomy" id="314260"/>
    <lineage>
        <taxon>Bacteria</taxon>
        <taxon>Pseudomonadati</taxon>
        <taxon>Pseudomonadota</taxon>
        <taxon>Alphaproteobacteria</taxon>
        <taxon>Parvularculales</taxon>
        <taxon>Parvularculaceae</taxon>
        <taxon>Parvularcula</taxon>
    </lineage>
</organism>
<dbReference type="Gene3D" id="3.20.20.70">
    <property type="entry name" value="Aldolase class I"/>
    <property type="match status" value="1"/>
</dbReference>
<comment type="subcellular location">
    <subcellularLocation>
        <location evidence="9 10">Cytoplasm</location>
    </subcellularLocation>
</comment>
<dbReference type="eggNOG" id="COG0149">
    <property type="taxonomic scope" value="Bacteria"/>
</dbReference>
<proteinExistence type="inferred from homology"/>
<dbReference type="EMBL" id="CP002156">
    <property type="protein sequence ID" value="ADM10682.1"/>
    <property type="molecule type" value="Genomic_DNA"/>
</dbReference>
<comment type="pathway">
    <text evidence="9 10">Carbohydrate biosynthesis; gluconeogenesis.</text>
</comment>
<comment type="pathway">
    <text evidence="3">Carbohydrate metabolism; erythritol degradation.</text>
</comment>
<comment type="pathway">
    <text evidence="2 9 10">Carbohydrate degradation; glycolysis; D-glyceraldehyde 3-phosphate from glycerone phosphate: step 1/1.</text>
</comment>
<comment type="subunit">
    <text evidence="9 10">Homodimer.</text>
</comment>
<keyword evidence="6 9" id="KW-0963">Cytoplasm</keyword>
<dbReference type="KEGG" id="pbr:PB2503_13224"/>
<evidence type="ECO:0000256" key="4">
    <source>
        <dbReference type="ARBA" id="ARBA00007422"/>
    </source>
</evidence>
<name>E0TGS3_PARBH</name>
<protein>
    <recommendedName>
        <fullName evidence="9 10">Triosephosphate isomerase</fullName>
        <shortName evidence="9">TIM</shortName>
        <shortName evidence="9">TPI</shortName>
        <ecNumber evidence="9 10">5.3.1.1</ecNumber>
    </recommendedName>
    <alternativeName>
        <fullName evidence="9">Triose-phosphate isomerase</fullName>
    </alternativeName>
</protein>
<dbReference type="GO" id="GO:0046166">
    <property type="term" value="P:glyceraldehyde-3-phosphate biosynthetic process"/>
    <property type="evidence" value="ECO:0007669"/>
    <property type="project" value="TreeGrafter"/>
</dbReference>
<keyword evidence="12" id="KW-1185">Reference proteome</keyword>
<dbReference type="InterPro" id="IPR000652">
    <property type="entry name" value="Triosephosphate_isomerase"/>
</dbReference>
<dbReference type="GO" id="GO:0006094">
    <property type="term" value="P:gluconeogenesis"/>
    <property type="evidence" value="ECO:0007669"/>
    <property type="project" value="UniProtKB-UniRule"/>
</dbReference>
<dbReference type="InterPro" id="IPR035990">
    <property type="entry name" value="TIM_sf"/>
</dbReference>
<dbReference type="PANTHER" id="PTHR21139:SF42">
    <property type="entry name" value="TRIOSEPHOSPHATE ISOMERASE"/>
    <property type="match status" value="1"/>
</dbReference>
<dbReference type="CDD" id="cd00311">
    <property type="entry name" value="TIM"/>
    <property type="match status" value="1"/>
</dbReference>
<keyword evidence="8 9" id="KW-0413">Isomerase</keyword>
<sequence>MIQNMGDGDVRRLIAGNWKMNGLEDDLAEVTTLAQRLETPRPDNVDVVICPPATLIAPMHALQFDTIGLGAQDCHTEESGAYTGDLSAAMLRDAGACYCIVGHSERRDYHGETDEVVKAKLAAALKADLIPILCVGENLETREAGKAVDTVVAQLKAAFPGAGKGVVVAYEPIWAIGTGKTAGPAEIEEMHAALRQATSPDTRLLYGGSVKPGNAAEILAVSNVNGALVGGASLKADDFEPIVRA</sequence>
<accession>E0TGS3</accession>
<dbReference type="GO" id="GO:0005829">
    <property type="term" value="C:cytosol"/>
    <property type="evidence" value="ECO:0007669"/>
    <property type="project" value="TreeGrafter"/>
</dbReference>
<feature type="active site" description="Electrophile" evidence="9">
    <location>
        <position position="103"/>
    </location>
</feature>
<dbReference type="PROSITE" id="PS51440">
    <property type="entry name" value="TIM_2"/>
    <property type="match status" value="1"/>
</dbReference>
<feature type="binding site" evidence="9">
    <location>
        <begin position="17"/>
        <end position="19"/>
    </location>
    <ligand>
        <name>substrate</name>
    </ligand>
</feature>
<comment type="similarity">
    <text evidence="4 9 10">Belongs to the triosephosphate isomerase family.</text>
</comment>
<evidence type="ECO:0000313" key="11">
    <source>
        <dbReference type="EMBL" id="ADM10682.1"/>
    </source>
</evidence>
<evidence type="ECO:0000256" key="3">
    <source>
        <dbReference type="ARBA" id="ARBA00004939"/>
    </source>
</evidence>
<dbReference type="Proteomes" id="UP000001302">
    <property type="component" value="Chromosome"/>
</dbReference>
<dbReference type="SUPFAM" id="SSF51351">
    <property type="entry name" value="Triosephosphate isomerase (TIM)"/>
    <property type="match status" value="1"/>
</dbReference>
<evidence type="ECO:0000256" key="1">
    <source>
        <dbReference type="ARBA" id="ARBA00000148"/>
    </source>
</evidence>
<dbReference type="InterPro" id="IPR020861">
    <property type="entry name" value="Triosephosphate_isomerase_AS"/>
</dbReference>
<dbReference type="Pfam" id="PF00121">
    <property type="entry name" value="TIM"/>
    <property type="match status" value="1"/>
</dbReference>
<dbReference type="InterPro" id="IPR013785">
    <property type="entry name" value="Aldolase_TIM"/>
</dbReference>
<dbReference type="UniPathway" id="UPA01066"/>
<feature type="binding site" evidence="9">
    <location>
        <begin position="230"/>
        <end position="231"/>
    </location>
    <ligand>
        <name>substrate</name>
    </ligand>
</feature>
<dbReference type="GO" id="GO:0004807">
    <property type="term" value="F:triose-phosphate isomerase activity"/>
    <property type="evidence" value="ECO:0007669"/>
    <property type="project" value="UniProtKB-UniRule"/>
</dbReference>
<dbReference type="FunFam" id="3.20.20.70:FF:000016">
    <property type="entry name" value="Triosephosphate isomerase"/>
    <property type="match status" value="1"/>
</dbReference>
<feature type="active site" description="Proton acceptor" evidence="9">
    <location>
        <position position="171"/>
    </location>
</feature>
<dbReference type="STRING" id="314260.PB2503_13224"/>
<dbReference type="GO" id="GO:0019563">
    <property type="term" value="P:glycerol catabolic process"/>
    <property type="evidence" value="ECO:0007669"/>
    <property type="project" value="TreeGrafter"/>
</dbReference>
<evidence type="ECO:0000256" key="9">
    <source>
        <dbReference type="HAMAP-Rule" id="MF_00147"/>
    </source>
</evidence>
<evidence type="ECO:0000256" key="6">
    <source>
        <dbReference type="ARBA" id="ARBA00022490"/>
    </source>
</evidence>
<evidence type="ECO:0000256" key="7">
    <source>
        <dbReference type="ARBA" id="ARBA00023152"/>
    </source>
</evidence>
<dbReference type="UniPathway" id="UPA00138"/>
<evidence type="ECO:0000256" key="5">
    <source>
        <dbReference type="ARBA" id="ARBA00022432"/>
    </source>
</evidence>
<keyword evidence="7 9" id="KW-0324">Glycolysis</keyword>
<gene>
    <name evidence="9" type="primary">tpiA</name>
    <name evidence="11" type="ordered locus">PB2503_13224</name>
</gene>
<dbReference type="HAMAP" id="MF_00147_B">
    <property type="entry name" value="TIM_B"/>
    <property type="match status" value="1"/>
</dbReference>
<comment type="catalytic activity">
    <reaction evidence="1">
        <text>L-erythrulose 1-phosphate = D-erythrulose 4-phosphate</text>
        <dbReference type="Rhea" id="RHEA:49588"/>
        <dbReference type="ChEBI" id="CHEBI:58002"/>
        <dbReference type="ChEBI" id="CHEBI:90796"/>
        <dbReference type="EC" id="5.3.1.33"/>
    </reaction>
</comment>
<reference evidence="11 12" key="2">
    <citation type="journal article" date="2011" name="J. Bacteriol.">
        <title>Complete genome sequence of strain HTCC2503T of Parvularcula bermudensis, the type species of the order "Parvularculales" in the class Alphaproteobacteria.</title>
        <authorList>
            <person name="Oh H.M."/>
            <person name="Kang I."/>
            <person name="Vergin K.L."/>
            <person name="Kang D."/>
            <person name="Rhee K.H."/>
            <person name="Giovannoni S.J."/>
            <person name="Cho J.C."/>
        </authorList>
    </citation>
    <scope>NUCLEOTIDE SEQUENCE [LARGE SCALE GENOMIC DNA]</scope>
    <source>
        <strain evidence="12">ATCC BAA-594 / HTCC2503 / KCTC 12087</strain>
    </source>
</reference>
<feature type="binding site" evidence="9">
    <location>
        <position position="209"/>
    </location>
    <ligand>
        <name>substrate</name>
    </ligand>
</feature>
<evidence type="ECO:0000256" key="8">
    <source>
        <dbReference type="ARBA" id="ARBA00023235"/>
    </source>
</evidence>
<dbReference type="NCBIfam" id="TIGR00419">
    <property type="entry name" value="tim"/>
    <property type="match status" value="1"/>
</dbReference>
<comment type="function">
    <text evidence="9">Involved in the gluconeogenesis. Catalyzes stereospecifically the conversion of dihydroxyacetone phosphate (DHAP) to D-glyceraldehyde-3-phosphate (G3P).</text>
</comment>
<feature type="binding site" evidence="9">
    <location>
        <position position="177"/>
    </location>
    <ligand>
        <name>substrate</name>
    </ligand>
</feature>
<dbReference type="UniPathway" id="UPA00109">
    <property type="reaction ID" value="UER00189"/>
</dbReference>
<dbReference type="HOGENOM" id="CLU_024251_2_1_5"/>
<dbReference type="EC" id="5.3.1.1" evidence="9 10"/>
<evidence type="ECO:0000256" key="10">
    <source>
        <dbReference type="RuleBase" id="RU363013"/>
    </source>
</evidence>
<dbReference type="PROSITE" id="PS00171">
    <property type="entry name" value="TIM_1"/>
    <property type="match status" value="1"/>
</dbReference>
<keyword evidence="5 9" id="KW-0312">Gluconeogenesis</keyword>
<comment type="catalytic activity">
    <reaction evidence="9 10">
        <text>D-glyceraldehyde 3-phosphate = dihydroxyacetone phosphate</text>
        <dbReference type="Rhea" id="RHEA:18585"/>
        <dbReference type="ChEBI" id="CHEBI:57642"/>
        <dbReference type="ChEBI" id="CHEBI:59776"/>
        <dbReference type="EC" id="5.3.1.1"/>
    </reaction>
</comment>
<dbReference type="InterPro" id="IPR022896">
    <property type="entry name" value="TrioseP_Isoase_bac/euk"/>
</dbReference>
<dbReference type="AlphaFoldDB" id="E0TGS3"/>
<evidence type="ECO:0000256" key="2">
    <source>
        <dbReference type="ARBA" id="ARBA00004680"/>
    </source>
</evidence>
<evidence type="ECO:0000313" key="12">
    <source>
        <dbReference type="Proteomes" id="UP000001302"/>
    </source>
</evidence>
<dbReference type="GO" id="GO:0006096">
    <property type="term" value="P:glycolytic process"/>
    <property type="evidence" value="ECO:0007669"/>
    <property type="project" value="UniProtKB-UniRule"/>
</dbReference>